<dbReference type="Pfam" id="PF13895">
    <property type="entry name" value="Ig_2"/>
    <property type="match status" value="2"/>
</dbReference>
<dbReference type="EMBL" id="JAUPFM010000021">
    <property type="protein sequence ID" value="KAK2817449.1"/>
    <property type="molecule type" value="Genomic_DNA"/>
</dbReference>
<dbReference type="PANTHER" id="PTHR46013:SF4">
    <property type="entry name" value="B-CELL RECEPTOR CD22-RELATED"/>
    <property type="match status" value="1"/>
</dbReference>
<dbReference type="InterPro" id="IPR003598">
    <property type="entry name" value="Ig_sub2"/>
</dbReference>
<dbReference type="SMART" id="SM00406">
    <property type="entry name" value="IGv"/>
    <property type="match status" value="2"/>
</dbReference>
<proteinExistence type="predicted"/>
<feature type="domain" description="Ig-like" evidence="8">
    <location>
        <begin position="407"/>
        <end position="486"/>
    </location>
</feature>
<dbReference type="Pfam" id="PF07686">
    <property type="entry name" value="V-set"/>
    <property type="match status" value="1"/>
</dbReference>
<evidence type="ECO:0000256" key="4">
    <source>
        <dbReference type="ARBA" id="ARBA00046458"/>
    </source>
</evidence>
<dbReference type="Gene3D" id="2.60.40.10">
    <property type="entry name" value="Immunoglobulins"/>
    <property type="match status" value="6"/>
</dbReference>
<comment type="subunit">
    <text evidence="4">Predominantly monomer of isoform CD22-beta. Also found as heterodimer of isoform CD22-beta and a shorter isoform. Interacts with PTPN6/SHP-1, LYN, SYK, PIK3R1/PIK3R2 and PLCG1 upon phosphorylation. Interacts with GRB2, INPP5D and SHC1 upon phosphorylation. May form a complex with INPP5D/SHIP, GRB2 and SHC1.</text>
</comment>
<dbReference type="Proteomes" id="UP001187415">
    <property type="component" value="Unassembled WGS sequence"/>
</dbReference>
<evidence type="ECO:0000256" key="2">
    <source>
        <dbReference type="ARBA" id="ARBA00041781"/>
    </source>
</evidence>
<dbReference type="PROSITE" id="PS50835">
    <property type="entry name" value="IG_LIKE"/>
    <property type="match status" value="5"/>
</dbReference>
<feature type="domain" description="Ig-like" evidence="8">
    <location>
        <begin position="129"/>
        <end position="209"/>
    </location>
</feature>
<accession>A0AA88J294</accession>
<organism evidence="9 10">
    <name type="scientific">Channa striata</name>
    <name type="common">Snakehead murrel</name>
    <name type="synonym">Ophicephalus striatus</name>
    <dbReference type="NCBI Taxonomy" id="64152"/>
    <lineage>
        <taxon>Eukaryota</taxon>
        <taxon>Metazoa</taxon>
        <taxon>Chordata</taxon>
        <taxon>Craniata</taxon>
        <taxon>Vertebrata</taxon>
        <taxon>Euteleostomi</taxon>
        <taxon>Actinopterygii</taxon>
        <taxon>Neopterygii</taxon>
        <taxon>Teleostei</taxon>
        <taxon>Neoteleostei</taxon>
        <taxon>Acanthomorphata</taxon>
        <taxon>Anabantaria</taxon>
        <taxon>Anabantiformes</taxon>
        <taxon>Channoidei</taxon>
        <taxon>Channidae</taxon>
        <taxon>Channa</taxon>
    </lineage>
</organism>
<keyword evidence="6" id="KW-0472">Membrane</keyword>
<dbReference type="Pfam" id="PF24518">
    <property type="entry name" value="Ig_CD22"/>
    <property type="match status" value="1"/>
</dbReference>
<keyword evidence="10" id="KW-1185">Reference proteome</keyword>
<feature type="domain" description="Ig-like" evidence="8">
    <location>
        <begin position="329"/>
        <end position="393"/>
    </location>
</feature>
<dbReference type="InterPro" id="IPR007110">
    <property type="entry name" value="Ig-like_dom"/>
</dbReference>
<feature type="region of interest" description="Disordered" evidence="5">
    <location>
        <begin position="700"/>
        <end position="722"/>
    </location>
</feature>
<dbReference type="InterPro" id="IPR056386">
    <property type="entry name" value="Ig_CD22"/>
</dbReference>
<feature type="chain" id="PRO_5041739127" description="B-cell receptor CD22" evidence="7">
    <location>
        <begin position="23"/>
        <end position="796"/>
    </location>
</feature>
<dbReference type="PANTHER" id="PTHR46013">
    <property type="entry name" value="VASCULAR CELL ADHESION MOLECULE 1"/>
    <property type="match status" value="1"/>
</dbReference>
<comment type="function">
    <text evidence="3">Most highly expressed siglec (sialic acid-binding immunoglobulin-like lectin) on B-cells that plays a role in various aspects of B-cell biology including differentiation, antigen presentation, and trafficking to bone marrow. Binds to alpha 2,6-linked sialic acid residues of surface molecules such as CD22 itself, CD45 and IgM in a cis configuration. Can also bind to ligands on other cells as an adhesion molecule in a trans configuration. Acts as an inhibitory coreceptor on the surface of B-cells and inhibits B-cell receptor induced signaling, characterized by inhibition of the calcium mobilization and cellular activation. Mechanistically, the immunoreceptor tyrosine-based inhibitory motif domain is phosphorylated by the Src kinase LYN, which in turn leads to the recruitment of the protein tyrosine phosphatase 1/PTPN6, leading to the negative regulation of BCR signaling. If this negative signaling from is of sufficient strength, apoptosis of the B-cell can be induced.</text>
</comment>
<evidence type="ECO:0000259" key="8">
    <source>
        <dbReference type="PROSITE" id="PS50835"/>
    </source>
</evidence>
<dbReference type="SUPFAM" id="SSF48726">
    <property type="entry name" value="Immunoglobulin"/>
    <property type="match status" value="6"/>
</dbReference>
<feature type="signal peptide" evidence="7">
    <location>
        <begin position="1"/>
        <end position="22"/>
    </location>
</feature>
<name>A0AA88J294_CHASR</name>
<sequence length="796" mass="89487">MSLTPAASGFVILLLVVPVVQTQYGWLVTYPSTNICAVKGSTVTINCSYTHPSTTNPVIEVQKTLWFVKASNNVYVDLRTDPDYSGRVDYRCENHQCSLTIRDLRLSDSAVYKFRFITNLEHGRYTGQPGVTVSVTALRVQLSRSLHNSVRLSCQSSCPLPDHPKYTWYKNGQIQTDTQNYYTNDIWTTTPADSYSCALTGHDNTRSASVVVHDLWDVTYTSTQICAFKGSTVNISCTYRYPARINGIDTAVQQTLWFTKNEGDTYMDLKTEHDYRDRVHYHCKENDCTLTISDLRESDSAVYKFRFITNHNTGKYTGRPGVSLSVTDPQLQVHVRRSTVNQFSTWIELMCGTNCPVPDHPKYIWYKNEQAVEGEEYFHLDTFNTADTYACSIKGFEKFRSPPVYAPKVPSVSASSSAEIVEGSSVTLTCSSDSNPAANYTWYKKNQTEINKEPQLVFRSIQSSDSGQYYCTAENELGRRRSEDFTIGVMYAPKVPSVSVSPSAEIVEGRSVNLSCHSDANPAANYTWYKENITLQRGHSGILHFSSVSPEDKGTYYCKSENKYGQINSTLLSINVQYSPRFPSVSVSPSAEIMEGSSVNLSCHSDANPPANYTWYKENEDSPKASGNIFTITDFRPEHSGNYYCEAKNNVGRHNNTLQLAVVAVFPGARELAVIGTILPVLLAVILFFVYMLIRKKTTSKRSSEPGDRPANTEQVQHSQPEEQDDLYYGSFRFPKNLTDPIYYNINPVRAQRRKDQQDESVEYSTVKFGSTAPRATSQETVEDSATLYSTINKIP</sequence>
<dbReference type="SMART" id="SM00408">
    <property type="entry name" value="IGc2"/>
    <property type="match status" value="3"/>
</dbReference>
<reference evidence="9" key="1">
    <citation type="submission" date="2023-07" db="EMBL/GenBank/DDBJ databases">
        <title>Chromosome-level Genome Assembly of Striped Snakehead (Channa striata).</title>
        <authorList>
            <person name="Liu H."/>
        </authorList>
    </citation>
    <scope>NUCLEOTIDE SEQUENCE</scope>
    <source>
        <strain evidence="9">Gz</strain>
        <tissue evidence="9">Muscle</tissue>
    </source>
</reference>
<dbReference type="InterPro" id="IPR036179">
    <property type="entry name" value="Ig-like_dom_sf"/>
</dbReference>
<dbReference type="CDD" id="cd00096">
    <property type="entry name" value="Ig"/>
    <property type="match status" value="1"/>
</dbReference>
<evidence type="ECO:0000313" key="10">
    <source>
        <dbReference type="Proteomes" id="UP001187415"/>
    </source>
</evidence>
<dbReference type="Pfam" id="PF13927">
    <property type="entry name" value="Ig_3"/>
    <property type="match status" value="1"/>
</dbReference>
<dbReference type="InterPro" id="IPR013783">
    <property type="entry name" value="Ig-like_fold"/>
</dbReference>
<gene>
    <name evidence="9" type="ORF">Q5P01_025640</name>
</gene>
<evidence type="ECO:0000256" key="6">
    <source>
        <dbReference type="SAM" id="Phobius"/>
    </source>
</evidence>
<dbReference type="AlphaFoldDB" id="A0AA88J294"/>
<feature type="transmembrane region" description="Helical" evidence="6">
    <location>
        <begin position="672"/>
        <end position="694"/>
    </location>
</feature>
<keyword evidence="6" id="KW-0812">Transmembrane</keyword>
<dbReference type="SMART" id="SM00409">
    <property type="entry name" value="IG"/>
    <property type="match status" value="6"/>
</dbReference>
<keyword evidence="6" id="KW-1133">Transmembrane helix</keyword>
<evidence type="ECO:0000256" key="5">
    <source>
        <dbReference type="SAM" id="MobiDB-lite"/>
    </source>
</evidence>
<evidence type="ECO:0000256" key="3">
    <source>
        <dbReference type="ARBA" id="ARBA00045430"/>
    </source>
</evidence>
<feature type="domain" description="Ig-like" evidence="8">
    <location>
        <begin position="493"/>
        <end position="573"/>
    </location>
</feature>
<evidence type="ECO:0000313" key="9">
    <source>
        <dbReference type="EMBL" id="KAK2817449.1"/>
    </source>
</evidence>
<feature type="domain" description="Ig-like" evidence="8">
    <location>
        <begin position="583"/>
        <end position="661"/>
    </location>
</feature>
<evidence type="ECO:0000256" key="7">
    <source>
        <dbReference type="SAM" id="SignalP"/>
    </source>
</evidence>
<dbReference type="InterPro" id="IPR003599">
    <property type="entry name" value="Ig_sub"/>
</dbReference>
<evidence type="ECO:0000256" key="1">
    <source>
        <dbReference type="ARBA" id="ARBA00040106"/>
    </source>
</evidence>
<protein>
    <recommendedName>
        <fullName evidence="1">B-cell receptor CD22</fullName>
    </recommendedName>
    <alternativeName>
        <fullName evidence="2">Sialic acid-binding Ig-like lectin 2</fullName>
    </alternativeName>
</protein>
<dbReference type="InterPro" id="IPR013106">
    <property type="entry name" value="Ig_V-set"/>
</dbReference>
<keyword evidence="7" id="KW-0732">Signal</keyword>
<comment type="caution">
    <text evidence="9">The sequence shown here is derived from an EMBL/GenBank/DDBJ whole genome shotgun (WGS) entry which is preliminary data.</text>
</comment>